<dbReference type="Pfam" id="PF13242">
    <property type="entry name" value="Hydrolase_like"/>
    <property type="match status" value="1"/>
</dbReference>
<dbReference type="InterPro" id="IPR036412">
    <property type="entry name" value="HAD-like_sf"/>
</dbReference>
<dbReference type="EMBL" id="JWZX01002347">
    <property type="protein sequence ID" value="KOO29843.1"/>
    <property type="molecule type" value="Genomic_DNA"/>
</dbReference>
<dbReference type="Pfam" id="PF13344">
    <property type="entry name" value="Hydrolase_6"/>
    <property type="match status" value="1"/>
</dbReference>
<dbReference type="InterPro" id="IPR023214">
    <property type="entry name" value="HAD_sf"/>
</dbReference>
<dbReference type="Gene3D" id="3.40.50.1000">
    <property type="entry name" value="HAD superfamily/HAD-like"/>
    <property type="match status" value="2"/>
</dbReference>
<sequence>MLAVLIASSAALRQHRGPPATVRMCASATASTALSSLLDVSDKYDAFLLDQFGVIHDGKTAYEGAVEAVSMLQKLGKKIVIISNSSRRKGDTLARLRAMGFGPCEDEDEEAGLGRPGDVPPISVVTSGDLVFRGLSTTGTGALFDDLGMRCFVFGNGADDEKYVRDAGKVASPISQADFVLARGLSSMLGHGPDLLRQPAVPYSIAAEEEVLQAAMARRPGGLPLLVANPDLIRPDGQDSPMPGQLAYRYQALGATDVRLVGKPHKLIYERCRSLLARAGLGRDARVAAVGDSLHHDVLGAARNGVDSILCCSGVHSTELGVPQAGALPPKPERLQALLEHFGREHEGVAPTHVLAAFRL</sequence>
<organism evidence="1 2">
    <name type="scientific">Chrysochromulina tobinii</name>
    <dbReference type="NCBI Taxonomy" id="1460289"/>
    <lineage>
        <taxon>Eukaryota</taxon>
        <taxon>Haptista</taxon>
        <taxon>Haptophyta</taxon>
        <taxon>Prymnesiophyceae</taxon>
        <taxon>Prymnesiales</taxon>
        <taxon>Chrysochromulinaceae</taxon>
        <taxon>Chrysochromulina</taxon>
    </lineage>
</organism>
<dbReference type="InterPro" id="IPR006357">
    <property type="entry name" value="HAD-SF_hydro_IIA"/>
</dbReference>
<reference evidence="2" key="1">
    <citation type="journal article" date="2015" name="PLoS Genet.">
        <title>Genome Sequence and Transcriptome Analyses of Chrysochromulina tobin: Metabolic Tools for Enhanced Algal Fitness in the Prominent Order Prymnesiales (Haptophyceae).</title>
        <authorList>
            <person name="Hovde B.T."/>
            <person name="Deodato C.R."/>
            <person name="Hunsperger H.M."/>
            <person name="Ryken S.A."/>
            <person name="Yost W."/>
            <person name="Jha R.K."/>
            <person name="Patterson J."/>
            <person name="Monnat R.J. Jr."/>
            <person name="Barlow S.B."/>
            <person name="Starkenburg S.R."/>
            <person name="Cattolico R.A."/>
        </authorList>
    </citation>
    <scope>NUCLEOTIDE SEQUENCE</scope>
    <source>
        <strain evidence="2">CCMP291</strain>
    </source>
</reference>
<evidence type="ECO:0000313" key="1">
    <source>
        <dbReference type="EMBL" id="KOO29843.1"/>
    </source>
</evidence>
<dbReference type="Proteomes" id="UP000037460">
    <property type="component" value="Unassembled WGS sequence"/>
</dbReference>
<dbReference type="AlphaFoldDB" id="A0A0M0JUP2"/>
<dbReference type="GO" id="GO:0005737">
    <property type="term" value="C:cytoplasm"/>
    <property type="evidence" value="ECO:0007669"/>
    <property type="project" value="TreeGrafter"/>
</dbReference>
<proteinExistence type="predicted"/>
<keyword evidence="2" id="KW-1185">Reference proteome</keyword>
<protein>
    <submittedName>
        <fullName evidence="1">Uncharacterized protein</fullName>
    </submittedName>
</protein>
<dbReference type="PANTHER" id="PTHR19288">
    <property type="entry name" value="4-NITROPHENYLPHOSPHATASE-RELATED"/>
    <property type="match status" value="1"/>
</dbReference>
<dbReference type="SUPFAM" id="SSF56784">
    <property type="entry name" value="HAD-like"/>
    <property type="match status" value="1"/>
</dbReference>
<evidence type="ECO:0000313" key="2">
    <source>
        <dbReference type="Proteomes" id="UP000037460"/>
    </source>
</evidence>
<gene>
    <name evidence="1" type="ORF">Ctob_008031</name>
</gene>
<comment type="caution">
    <text evidence="1">The sequence shown here is derived from an EMBL/GenBank/DDBJ whole genome shotgun (WGS) entry which is preliminary data.</text>
</comment>
<dbReference type="PANTHER" id="PTHR19288:SF90">
    <property type="entry name" value="OS08G0542600 PROTEIN"/>
    <property type="match status" value="1"/>
</dbReference>
<dbReference type="GO" id="GO:0016791">
    <property type="term" value="F:phosphatase activity"/>
    <property type="evidence" value="ECO:0007669"/>
    <property type="project" value="TreeGrafter"/>
</dbReference>
<name>A0A0M0JUP2_9EUKA</name>
<accession>A0A0M0JUP2</accession>
<dbReference type="OrthoDB" id="426235at2759"/>